<dbReference type="PANTHER" id="PTHR47385">
    <property type="entry name" value="CALPONIN"/>
    <property type="match status" value="1"/>
</dbReference>
<sequence>MSNNDVPVYGLDKEIKMKMDGKVSAEQVDDTRRWIEQVLGRDFPTLDQPTLKDGTVLLELLAKVTGDAVKIQRSNMPFKQMENISMFLKGAEGLGCKAYELFQTVDLYEDKNFGQVVIALSSFARHAHKAGKNVPLLGPKLNDKHETNFSDEQINAGRNMPSLLTGGAGIIQPTGLALANLPRQAVNANLGKSVVPNLPTQQTMGSHGGATASGVIHGLPRQVVYKNN</sequence>
<dbReference type="PROSITE" id="PS50021">
    <property type="entry name" value="CH"/>
    <property type="match status" value="1"/>
</dbReference>
<dbReference type="Pfam" id="PF00307">
    <property type="entry name" value="CH"/>
    <property type="match status" value="1"/>
</dbReference>
<dbReference type="Proteomes" id="UP000193411">
    <property type="component" value="Unassembled WGS sequence"/>
</dbReference>
<dbReference type="GO" id="GO:0007015">
    <property type="term" value="P:actin filament organization"/>
    <property type="evidence" value="ECO:0007669"/>
    <property type="project" value="TreeGrafter"/>
</dbReference>
<gene>
    <name evidence="2" type="ORF">BCR44DRAFT_134064</name>
</gene>
<dbReference type="SUPFAM" id="SSF47576">
    <property type="entry name" value="Calponin-homology domain, CH-domain"/>
    <property type="match status" value="1"/>
</dbReference>
<dbReference type="InterPro" id="IPR050606">
    <property type="entry name" value="Calponin-like"/>
</dbReference>
<evidence type="ECO:0000313" key="3">
    <source>
        <dbReference type="Proteomes" id="UP000193411"/>
    </source>
</evidence>
<accession>A0A1Y2HMG2</accession>
<comment type="caution">
    <text evidence="2">The sequence shown here is derived from an EMBL/GenBank/DDBJ whole genome shotgun (WGS) entry which is preliminary data.</text>
</comment>
<dbReference type="PRINTS" id="PR00888">
    <property type="entry name" value="SM22CALPONIN"/>
</dbReference>
<evidence type="ECO:0000313" key="2">
    <source>
        <dbReference type="EMBL" id="ORZ35807.1"/>
    </source>
</evidence>
<dbReference type="AlphaFoldDB" id="A0A1Y2HMG2"/>
<evidence type="ECO:0000259" key="1">
    <source>
        <dbReference type="PROSITE" id="PS50021"/>
    </source>
</evidence>
<proteinExistence type="predicted"/>
<name>A0A1Y2HMG2_9FUNG</name>
<dbReference type="InterPro" id="IPR003096">
    <property type="entry name" value="SM22_calponin"/>
</dbReference>
<dbReference type="InterPro" id="IPR036872">
    <property type="entry name" value="CH_dom_sf"/>
</dbReference>
<dbReference type="GO" id="GO:0015629">
    <property type="term" value="C:actin cytoskeleton"/>
    <property type="evidence" value="ECO:0007669"/>
    <property type="project" value="TreeGrafter"/>
</dbReference>
<dbReference type="Gene3D" id="1.10.418.10">
    <property type="entry name" value="Calponin-like domain"/>
    <property type="match status" value="1"/>
</dbReference>
<keyword evidence="3" id="KW-1185">Reference proteome</keyword>
<protein>
    <submittedName>
        <fullName evidence="2">Calponin homology domain-containing protein</fullName>
    </submittedName>
</protein>
<dbReference type="GO" id="GO:0051015">
    <property type="term" value="F:actin filament binding"/>
    <property type="evidence" value="ECO:0007669"/>
    <property type="project" value="TreeGrafter"/>
</dbReference>
<dbReference type="STRING" id="765915.A0A1Y2HMG2"/>
<dbReference type="EMBL" id="MCFL01000020">
    <property type="protein sequence ID" value="ORZ35807.1"/>
    <property type="molecule type" value="Genomic_DNA"/>
</dbReference>
<organism evidence="2 3">
    <name type="scientific">Catenaria anguillulae PL171</name>
    <dbReference type="NCBI Taxonomy" id="765915"/>
    <lineage>
        <taxon>Eukaryota</taxon>
        <taxon>Fungi</taxon>
        <taxon>Fungi incertae sedis</taxon>
        <taxon>Blastocladiomycota</taxon>
        <taxon>Blastocladiomycetes</taxon>
        <taxon>Blastocladiales</taxon>
        <taxon>Catenariaceae</taxon>
        <taxon>Catenaria</taxon>
    </lineage>
</organism>
<dbReference type="SMART" id="SM00033">
    <property type="entry name" value="CH"/>
    <property type="match status" value="1"/>
</dbReference>
<feature type="domain" description="Calponin-homology (CH)" evidence="1">
    <location>
        <begin position="25"/>
        <end position="128"/>
    </location>
</feature>
<reference evidence="2 3" key="1">
    <citation type="submission" date="2016-07" db="EMBL/GenBank/DDBJ databases">
        <title>Pervasive Adenine N6-methylation of Active Genes in Fungi.</title>
        <authorList>
            <consortium name="DOE Joint Genome Institute"/>
            <person name="Mondo S.J."/>
            <person name="Dannebaum R.O."/>
            <person name="Kuo R.C."/>
            <person name="Labutti K."/>
            <person name="Haridas S."/>
            <person name="Kuo A."/>
            <person name="Salamov A."/>
            <person name="Ahrendt S.R."/>
            <person name="Lipzen A."/>
            <person name="Sullivan W."/>
            <person name="Andreopoulos W.B."/>
            <person name="Clum A."/>
            <person name="Lindquist E."/>
            <person name="Daum C."/>
            <person name="Ramamoorthy G.K."/>
            <person name="Gryganskyi A."/>
            <person name="Culley D."/>
            <person name="Magnuson J.K."/>
            <person name="James T.Y."/>
            <person name="O'Malley M.A."/>
            <person name="Stajich J.E."/>
            <person name="Spatafora J.W."/>
            <person name="Visel A."/>
            <person name="Grigoriev I.V."/>
        </authorList>
    </citation>
    <scope>NUCLEOTIDE SEQUENCE [LARGE SCALE GENOMIC DNA]</scope>
    <source>
        <strain evidence="2 3">PL171</strain>
    </source>
</reference>
<dbReference type="OrthoDB" id="21595at2759"/>
<dbReference type="InterPro" id="IPR001715">
    <property type="entry name" value="CH_dom"/>
</dbReference>
<dbReference type="PANTHER" id="PTHR47385:SF14">
    <property type="entry name" value="TRANSGELIN"/>
    <property type="match status" value="1"/>
</dbReference>